<comment type="caution">
    <text evidence="1">The sequence shown here is derived from an EMBL/GenBank/DDBJ whole genome shotgun (WGS) entry which is preliminary data.</text>
</comment>
<protein>
    <submittedName>
        <fullName evidence="1">Uncharacterized protein</fullName>
    </submittedName>
</protein>
<sequence length="144" mass="16669">MSRRPKVALESHKFVSIGFQVTEAFTVYQRRIVGSPESTTLEFPSSGSEGSCVLWCRRTQFQPSKKGDNEHYHYARVKLDEMLPSHTRTWKIASNSKTKVGMQAHASKKTEKEEFLDREILKEDDKEIIIRRMPVMVKRKTPIA</sequence>
<gene>
    <name evidence="1" type="ORF">CR513_47478</name>
</gene>
<evidence type="ECO:0000313" key="2">
    <source>
        <dbReference type="Proteomes" id="UP000257109"/>
    </source>
</evidence>
<dbReference type="Proteomes" id="UP000257109">
    <property type="component" value="Unassembled WGS sequence"/>
</dbReference>
<keyword evidence="2" id="KW-1185">Reference proteome</keyword>
<accession>A0A371F3V0</accession>
<proteinExistence type="predicted"/>
<name>A0A371F3V0_MUCPR</name>
<dbReference type="AlphaFoldDB" id="A0A371F3V0"/>
<feature type="non-terminal residue" evidence="1">
    <location>
        <position position="1"/>
    </location>
</feature>
<organism evidence="1 2">
    <name type="scientific">Mucuna pruriens</name>
    <name type="common">Velvet bean</name>
    <name type="synonym">Dolichos pruriens</name>
    <dbReference type="NCBI Taxonomy" id="157652"/>
    <lineage>
        <taxon>Eukaryota</taxon>
        <taxon>Viridiplantae</taxon>
        <taxon>Streptophyta</taxon>
        <taxon>Embryophyta</taxon>
        <taxon>Tracheophyta</taxon>
        <taxon>Spermatophyta</taxon>
        <taxon>Magnoliopsida</taxon>
        <taxon>eudicotyledons</taxon>
        <taxon>Gunneridae</taxon>
        <taxon>Pentapetalae</taxon>
        <taxon>rosids</taxon>
        <taxon>fabids</taxon>
        <taxon>Fabales</taxon>
        <taxon>Fabaceae</taxon>
        <taxon>Papilionoideae</taxon>
        <taxon>50 kb inversion clade</taxon>
        <taxon>NPAAA clade</taxon>
        <taxon>indigoferoid/millettioid clade</taxon>
        <taxon>Phaseoleae</taxon>
        <taxon>Mucuna</taxon>
    </lineage>
</organism>
<evidence type="ECO:0000313" key="1">
    <source>
        <dbReference type="EMBL" id="RDX72968.1"/>
    </source>
</evidence>
<dbReference type="STRING" id="157652.A0A371F3V0"/>
<dbReference type="EMBL" id="QJKJ01010698">
    <property type="protein sequence ID" value="RDX72968.1"/>
    <property type="molecule type" value="Genomic_DNA"/>
</dbReference>
<reference evidence="1" key="1">
    <citation type="submission" date="2018-05" db="EMBL/GenBank/DDBJ databases">
        <title>Draft genome of Mucuna pruriens seed.</title>
        <authorList>
            <person name="Nnadi N.E."/>
            <person name="Vos R."/>
            <person name="Hasami M.H."/>
            <person name="Devisetty U.K."/>
            <person name="Aguiy J.C."/>
        </authorList>
    </citation>
    <scope>NUCLEOTIDE SEQUENCE [LARGE SCALE GENOMIC DNA]</scope>
    <source>
        <strain evidence="1">JCA_2017</strain>
    </source>
</reference>